<reference evidence="1" key="2">
    <citation type="journal article" date="2015" name="Fish Shellfish Immunol.">
        <title>Early steps in the European eel (Anguilla anguilla)-Vibrio vulnificus interaction in the gills: Role of the RtxA13 toxin.</title>
        <authorList>
            <person name="Callol A."/>
            <person name="Pajuelo D."/>
            <person name="Ebbesson L."/>
            <person name="Teles M."/>
            <person name="MacKenzie S."/>
            <person name="Amaro C."/>
        </authorList>
    </citation>
    <scope>NUCLEOTIDE SEQUENCE</scope>
</reference>
<sequence length="68" mass="7497">MISQIVIVFPLNLPNGTETVVLLNTSFVSSSVYDLSLFAAFSVIGRRTTPVSGSVTHRSINCWYVRFS</sequence>
<dbReference type="EMBL" id="GBXM01019214">
    <property type="protein sequence ID" value="JAH89363.1"/>
    <property type="molecule type" value="Transcribed_RNA"/>
</dbReference>
<accession>A0A0E9WIR0</accession>
<dbReference type="AlphaFoldDB" id="A0A0E9WIR0"/>
<protein>
    <submittedName>
        <fullName evidence="1">Uncharacterized protein</fullName>
    </submittedName>
</protein>
<evidence type="ECO:0000313" key="1">
    <source>
        <dbReference type="EMBL" id="JAH89363.1"/>
    </source>
</evidence>
<reference evidence="1" key="1">
    <citation type="submission" date="2014-11" db="EMBL/GenBank/DDBJ databases">
        <authorList>
            <person name="Amaro Gonzalez C."/>
        </authorList>
    </citation>
    <scope>NUCLEOTIDE SEQUENCE</scope>
</reference>
<proteinExistence type="predicted"/>
<name>A0A0E9WIR0_ANGAN</name>
<organism evidence="1">
    <name type="scientific">Anguilla anguilla</name>
    <name type="common">European freshwater eel</name>
    <name type="synonym">Muraena anguilla</name>
    <dbReference type="NCBI Taxonomy" id="7936"/>
    <lineage>
        <taxon>Eukaryota</taxon>
        <taxon>Metazoa</taxon>
        <taxon>Chordata</taxon>
        <taxon>Craniata</taxon>
        <taxon>Vertebrata</taxon>
        <taxon>Euteleostomi</taxon>
        <taxon>Actinopterygii</taxon>
        <taxon>Neopterygii</taxon>
        <taxon>Teleostei</taxon>
        <taxon>Anguilliformes</taxon>
        <taxon>Anguillidae</taxon>
        <taxon>Anguilla</taxon>
    </lineage>
</organism>